<organism evidence="6 7">
    <name type="scientific">Ostreococcus lucimarinus (strain CCE9901)</name>
    <dbReference type="NCBI Taxonomy" id="436017"/>
    <lineage>
        <taxon>Eukaryota</taxon>
        <taxon>Viridiplantae</taxon>
        <taxon>Chlorophyta</taxon>
        <taxon>Mamiellophyceae</taxon>
        <taxon>Mamiellales</taxon>
        <taxon>Bathycoccaceae</taxon>
        <taxon>Ostreococcus</taxon>
    </lineage>
</organism>
<dbReference type="Proteomes" id="UP000001568">
    <property type="component" value="Chromosome 15"/>
</dbReference>
<protein>
    <submittedName>
        <fullName evidence="6">Uncharacterized protein</fullName>
    </submittedName>
</protein>
<dbReference type="PANTHER" id="PTHR23152">
    <property type="entry name" value="2-OXOGLUTARATE DEHYDROGENASE"/>
    <property type="match status" value="1"/>
</dbReference>
<dbReference type="AlphaFoldDB" id="A4S836"/>
<reference evidence="6 7" key="1">
    <citation type="journal article" date="2007" name="Proc. Natl. Acad. Sci. U.S.A.">
        <title>The tiny eukaryote Ostreococcus provides genomic insights into the paradox of plankton speciation.</title>
        <authorList>
            <person name="Palenik B."/>
            <person name="Grimwood J."/>
            <person name="Aerts A."/>
            <person name="Rouze P."/>
            <person name="Salamov A."/>
            <person name="Putnam N."/>
            <person name="Dupont C."/>
            <person name="Jorgensen R."/>
            <person name="Derelle E."/>
            <person name="Rombauts S."/>
            <person name="Zhou K."/>
            <person name="Otillar R."/>
            <person name="Merchant S.S."/>
            <person name="Podell S."/>
            <person name="Gaasterland T."/>
            <person name="Napoli C."/>
            <person name="Gendler K."/>
            <person name="Manuell A."/>
            <person name="Tai V."/>
            <person name="Vallon O."/>
            <person name="Piganeau G."/>
            <person name="Jancek S."/>
            <person name="Heijde M."/>
            <person name="Jabbari K."/>
            <person name="Bowler C."/>
            <person name="Lohr M."/>
            <person name="Robbens S."/>
            <person name="Werner G."/>
            <person name="Dubchak I."/>
            <person name="Pazour G.J."/>
            <person name="Ren Q."/>
            <person name="Paulsen I."/>
            <person name="Delwiche C."/>
            <person name="Schmutz J."/>
            <person name="Rokhsar D."/>
            <person name="Van de Peer Y."/>
            <person name="Moreau H."/>
            <person name="Grigoriev I.V."/>
        </authorList>
    </citation>
    <scope>NUCLEOTIDE SEQUENCE [LARGE SCALE GENOMIC DNA]</scope>
    <source>
        <strain evidence="6 7">CCE9901</strain>
    </source>
</reference>
<sequence>MSTRRATSALARALDRARAADAGARGARGNGNPPTLTVIARRASSTTASTTASTGANDDGDRFDDVTDALALTELTRAVRARGHLTAALDPLGRSLGPIVRGYETMEATTPKDARDIHALLQGYPDHFYKEDCKTKVSLGEYLGLSESARRAPEKRFHLGEDAATLDPSGARAKTAWRVDELFERLRDVYCGTMSVECNHLTSKERKRWLREQVECGPREASATERRRTLERLLTADRLE</sequence>
<name>A4S836_OSTLU</name>
<keyword evidence="3" id="KW-0560">Oxidoreductase</keyword>
<dbReference type="Gene3D" id="3.40.50.970">
    <property type="match status" value="1"/>
</dbReference>
<dbReference type="PANTHER" id="PTHR23152:SF4">
    <property type="entry name" value="2-OXOADIPATE DEHYDROGENASE COMPLEX COMPONENT E1"/>
    <property type="match status" value="1"/>
</dbReference>
<proteinExistence type="inferred from homology"/>
<comment type="cofactor">
    <cofactor evidence="1">
        <name>thiamine diphosphate</name>
        <dbReference type="ChEBI" id="CHEBI:58937"/>
    </cofactor>
</comment>
<dbReference type="GO" id="GO:0045252">
    <property type="term" value="C:oxoglutarate dehydrogenase complex"/>
    <property type="evidence" value="ECO:0007669"/>
    <property type="project" value="TreeGrafter"/>
</dbReference>
<keyword evidence="4" id="KW-0786">Thiamine pyrophosphate</keyword>
<dbReference type="GeneID" id="5005829"/>
<dbReference type="Gramene" id="ABO99985">
    <property type="protein sequence ID" value="ABO99985"/>
    <property type="gene ID" value="OSTLU_18265"/>
</dbReference>
<accession>A4S836</accession>
<evidence type="ECO:0000256" key="4">
    <source>
        <dbReference type="ARBA" id="ARBA00023052"/>
    </source>
</evidence>
<evidence type="ECO:0000313" key="7">
    <source>
        <dbReference type="Proteomes" id="UP000001568"/>
    </source>
</evidence>
<dbReference type="InterPro" id="IPR011603">
    <property type="entry name" value="2oxoglutarate_DH_E1"/>
</dbReference>
<evidence type="ECO:0000256" key="1">
    <source>
        <dbReference type="ARBA" id="ARBA00001964"/>
    </source>
</evidence>
<dbReference type="GO" id="GO:0030976">
    <property type="term" value="F:thiamine pyrophosphate binding"/>
    <property type="evidence" value="ECO:0007669"/>
    <property type="project" value="InterPro"/>
</dbReference>
<comment type="similarity">
    <text evidence="2">Belongs to the alpha-ketoglutarate dehydrogenase family.</text>
</comment>
<evidence type="ECO:0000256" key="2">
    <source>
        <dbReference type="ARBA" id="ARBA00006936"/>
    </source>
</evidence>
<dbReference type="Gene3D" id="1.10.287.1150">
    <property type="entry name" value="TPP helical domain"/>
    <property type="match status" value="1"/>
</dbReference>
<evidence type="ECO:0000256" key="5">
    <source>
        <dbReference type="SAM" id="MobiDB-lite"/>
    </source>
</evidence>
<dbReference type="HOGENOM" id="CLU_1158936_0_0_1"/>
<gene>
    <name evidence="6" type="ORF">OSTLU_18265</name>
</gene>
<evidence type="ECO:0000313" key="6">
    <source>
        <dbReference type="EMBL" id="ABO99985.1"/>
    </source>
</evidence>
<dbReference type="EMBL" id="CP000595">
    <property type="protein sequence ID" value="ABO99985.1"/>
    <property type="molecule type" value="Genomic_DNA"/>
</dbReference>
<feature type="region of interest" description="Disordered" evidence="5">
    <location>
        <begin position="42"/>
        <end position="61"/>
    </location>
</feature>
<dbReference type="KEGG" id="olu:OSTLU_18265"/>
<dbReference type="RefSeq" id="XP_001421692.1">
    <property type="nucleotide sequence ID" value="XM_001421655.1"/>
</dbReference>
<feature type="compositionally biased region" description="Low complexity" evidence="5">
    <location>
        <begin position="42"/>
        <end position="54"/>
    </location>
</feature>
<dbReference type="STRING" id="436017.A4S836"/>
<dbReference type="GO" id="GO:0005829">
    <property type="term" value="C:cytosol"/>
    <property type="evidence" value="ECO:0007669"/>
    <property type="project" value="TreeGrafter"/>
</dbReference>
<dbReference type="eggNOG" id="KOG0450">
    <property type="taxonomic scope" value="Eukaryota"/>
</dbReference>
<dbReference type="GO" id="GO:0004591">
    <property type="term" value="F:oxoglutarate dehydrogenase (succinyl-transferring) activity"/>
    <property type="evidence" value="ECO:0007669"/>
    <property type="project" value="TreeGrafter"/>
</dbReference>
<feature type="non-terminal residue" evidence="6">
    <location>
        <position position="240"/>
    </location>
</feature>
<dbReference type="GO" id="GO:0006099">
    <property type="term" value="P:tricarboxylic acid cycle"/>
    <property type="evidence" value="ECO:0007669"/>
    <property type="project" value="TreeGrafter"/>
</dbReference>
<keyword evidence="7" id="KW-1185">Reference proteome</keyword>
<evidence type="ECO:0000256" key="3">
    <source>
        <dbReference type="ARBA" id="ARBA00023002"/>
    </source>
</evidence>